<dbReference type="AlphaFoldDB" id="A0A3N4HMF0"/>
<organism evidence="2 3">
    <name type="scientific">Ascobolus immersus RN42</name>
    <dbReference type="NCBI Taxonomy" id="1160509"/>
    <lineage>
        <taxon>Eukaryota</taxon>
        <taxon>Fungi</taxon>
        <taxon>Dikarya</taxon>
        <taxon>Ascomycota</taxon>
        <taxon>Pezizomycotina</taxon>
        <taxon>Pezizomycetes</taxon>
        <taxon>Pezizales</taxon>
        <taxon>Ascobolaceae</taxon>
        <taxon>Ascobolus</taxon>
    </lineage>
</organism>
<dbReference type="Proteomes" id="UP000275078">
    <property type="component" value="Unassembled WGS sequence"/>
</dbReference>
<feature type="compositionally biased region" description="Low complexity" evidence="1">
    <location>
        <begin position="254"/>
        <end position="263"/>
    </location>
</feature>
<name>A0A3N4HMF0_ASCIM</name>
<dbReference type="EMBL" id="ML119774">
    <property type="protein sequence ID" value="RPA75002.1"/>
    <property type="molecule type" value="Genomic_DNA"/>
</dbReference>
<feature type="region of interest" description="Disordered" evidence="1">
    <location>
        <begin position="241"/>
        <end position="263"/>
    </location>
</feature>
<evidence type="ECO:0000256" key="1">
    <source>
        <dbReference type="SAM" id="MobiDB-lite"/>
    </source>
</evidence>
<accession>A0A3N4HMF0</accession>
<evidence type="ECO:0000313" key="3">
    <source>
        <dbReference type="Proteomes" id="UP000275078"/>
    </source>
</evidence>
<proteinExistence type="predicted"/>
<reference evidence="2 3" key="1">
    <citation type="journal article" date="2018" name="Nat. Ecol. Evol.">
        <title>Pezizomycetes genomes reveal the molecular basis of ectomycorrhizal truffle lifestyle.</title>
        <authorList>
            <person name="Murat C."/>
            <person name="Payen T."/>
            <person name="Noel B."/>
            <person name="Kuo A."/>
            <person name="Morin E."/>
            <person name="Chen J."/>
            <person name="Kohler A."/>
            <person name="Krizsan K."/>
            <person name="Balestrini R."/>
            <person name="Da Silva C."/>
            <person name="Montanini B."/>
            <person name="Hainaut M."/>
            <person name="Levati E."/>
            <person name="Barry K.W."/>
            <person name="Belfiori B."/>
            <person name="Cichocki N."/>
            <person name="Clum A."/>
            <person name="Dockter R.B."/>
            <person name="Fauchery L."/>
            <person name="Guy J."/>
            <person name="Iotti M."/>
            <person name="Le Tacon F."/>
            <person name="Lindquist E.A."/>
            <person name="Lipzen A."/>
            <person name="Malagnac F."/>
            <person name="Mello A."/>
            <person name="Molinier V."/>
            <person name="Miyauchi S."/>
            <person name="Poulain J."/>
            <person name="Riccioni C."/>
            <person name="Rubini A."/>
            <person name="Sitrit Y."/>
            <person name="Splivallo R."/>
            <person name="Traeger S."/>
            <person name="Wang M."/>
            <person name="Zifcakova L."/>
            <person name="Wipf D."/>
            <person name="Zambonelli A."/>
            <person name="Paolocci F."/>
            <person name="Nowrousian M."/>
            <person name="Ottonello S."/>
            <person name="Baldrian P."/>
            <person name="Spatafora J.W."/>
            <person name="Henrissat B."/>
            <person name="Nagy L.G."/>
            <person name="Aury J.M."/>
            <person name="Wincker P."/>
            <person name="Grigoriev I.V."/>
            <person name="Bonfante P."/>
            <person name="Martin F.M."/>
        </authorList>
    </citation>
    <scope>NUCLEOTIDE SEQUENCE [LARGE SCALE GENOMIC DNA]</scope>
    <source>
        <strain evidence="2 3">RN42</strain>
    </source>
</reference>
<gene>
    <name evidence="2" type="ORF">BJ508DRAFT_365918</name>
</gene>
<sequence length="310" mass="34487">MSAVSSFITQAHVQSQTYTSYFVLKQGHATNLNTRGDELFHHEGDRRRGLEWLFRRSREESNSSRLSYGKLLGCPRGQQLFPSSQARGRFSTGWETKVQIKMRRICISVASTCPYPKDVPTDNPAALDYTTGPFRVACYLCKGDQLIKKASLAMSDYSKSHTAGSSQLGLERRNLFGEPKDAHGIVVDMSEVWRIKRQFWGFEKTGTPTTSLFTTGTPPSTWGLFPNQKAVIGKGSRPLFRKSPAAHSTRRPHSSSPPTDSPRVTILRNTLLSFLRIPALLPSHRAGLSYPLLPALSFTRPGPFLSIVAT</sequence>
<evidence type="ECO:0000313" key="2">
    <source>
        <dbReference type="EMBL" id="RPA75002.1"/>
    </source>
</evidence>
<protein>
    <submittedName>
        <fullName evidence="2">Uncharacterized protein</fullName>
    </submittedName>
</protein>
<keyword evidence="3" id="KW-1185">Reference proteome</keyword>